<reference evidence="2" key="1">
    <citation type="submission" date="2014-11" db="EMBL/GenBank/DDBJ databases">
        <authorList>
            <person name="Otto D Thomas"/>
            <person name="Naeem Raeece"/>
        </authorList>
    </citation>
    <scope>NUCLEOTIDE SEQUENCE</scope>
</reference>
<sequence>MAGGILLIEMEAIGTLPQMILHTTHLQGVILEETGRGGGTDDEGGGDSKGDIPPGSAQALHYGLSIKERARLHLSAHRRLEEGISPGMMETTKEGQNLLPRGVEGTSGNRRKG</sequence>
<organism evidence="2">
    <name type="scientific">Chromera velia CCMP2878</name>
    <dbReference type="NCBI Taxonomy" id="1169474"/>
    <lineage>
        <taxon>Eukaryota</taxon>
        <taxon>Sar</taxon>
        <taxon>Alveolata</taxon>
        <taxon>Colpodellida</taxon>
        <taxon>Chromeraceae</taxon>
        <taxon>Chromera</taxon>
    </lineage>
</organism>
<name>A0A0G4IA16_9ALVE</name>
<dbReference type="PhylomeDB" id="A0A0G4IA16"/>
<protein>
    <submittedName>
        <fullName evidence="2">Uncharacterized protein</fullName>
    </submittedName>
</protein>
<feature type="region of interest" description="Disordered" evidence="1">
    <location>
        <begin position="80"/>
        <end position="113"/>
    </location>
</feature>
<feature type="region of interest" description="Disordered" evidence="1">
    <location>
        <begin position="32"/>
        <end position="57"/>
    </location>
</feature>
<proteinExistence type="predicted"/>
<dbReference type="AlphaFoldDB" id="A0A0G4IA16"/>
<dbReference type="EMBL" id="CDMZ01005746">
    <property type="protein sequence ID" value="CEM54001.1"/>
    <property type="molecule type" value="Genomic_DNA"/>
</dbReference>
<gene>
    <name evidence="2" type="ORF">Cvel_12419</name>
</gene>
<evidence type="ECO:0000313" key="2">
    <source>
        <dbReference type="EMBL" id="CEM54001.1"/>
    </source>
</evidence>
<dbReference type="VEuPathDB" id="CryptoDB:Cvel_12419"/>
<evidence type="ECO:0000256" key="1">
    <source>
        <dbReference type="SAM" id="MobiDB-lite"/>
    </source>
</evidence>
<accession>A0A0G4IA16</accession>